<keyword evidence="18" id="KW-1185">Reference proteome</keyword>
<feature type="binding site" evidence="15">
    <location>
        <position position="162"/>
    </location>
    <ligand>
        <name>substrate</name>
        <note>ligand shared between dimeric partners</note>
    </ligand>
</feature>
<evidence type="ECO:0000256" key="7">
    <source>
        <dbReference type="ARBA" id="ARBA00022679"/>
    </source>
</evidence>
<dbReference type="Gene3D" id="3.40.50.450">
    <property type="match status" value="1"/>
</dbReference>
<evidence type="ECO:0000256" key="9">
    <source>
        <dbReference type="ARBA" id="ARBA00022741"/>
    </source>
</evidence>
<feature type="active site" description="Proton acceptor" evidence="15">
    <location>
        <position position="127"/>
    </location>
</feature>
<feature type="binding site" evidence="15">
    <location>
        <position position="248"/>
    </location>
    <ligand>
        <name>substrate</name>
        <note>ligand shared between dimeric partners</note>
    </ligand>
</feature>
<dbReference type="InterPro" id="IPR000023">
    <property type="entry name" value="Phosphofructokinase_dom"/>
</dbReference>
<sequence>MKAIGILTSGGDAPGMNAAIRAVVRTAIYYGYKVYGIEKGYKGLLSEEIIEMDLSSVGDIIQRGGTILKSSRCDEFRTEEGRKKAVEILEKFGIENLVVIGGDGSFNGAKKLSELGVSTIGIPGTIDNDLAYTDYTIGFDTAMNTIIDAISKIRDTSSSHDRINIVEVMGRHCGDLALYAGLAGGAESIVVPEMDIKTDDIVKRLKTTQKRGKKHSIIVLAEGATSIADGAIGLKKAINEGDEGADVRVTVLGHVQRGGAPSAFDRILASRLGNKAVELLIEGKSSRVVGIKDNKIIDLDIDEALSMTNTFDEETYEMAKVLSI</sequence>
<dbReference type="Gene3D" id="3.40.50.460">
    <property type="entry name" value="Phosphofructokinase domain"/>
    <property type="match status" value="1"/>
</dbReference>
<gene>
    <name evidence="15 17" type="primary">pfkA</name>
    <name evidence="17" type="ORF">HLB29_02200</name>
</gene>
<evidence type="ECO:0000259" key="16">
    <source>
        <dbReference type="Pfam" id="PF00365"/>
    </source>
</evidence>
<proteinExistence type="inferred from homology"/>
<keyword evidence="7 15" id="KW-0808">Transferase</keyword>
<dbReference type="Pfam" id="PF00365">
    <property type="entry name" value="PFK"/>
    <property type="match status" value="1"/>
</dbReference>
<evidence type="ECO:0000256" key="10">
    <source>
        <dbReference type="ARBA" id="ARBA00022777"/>
    </source>
</evidence>
<comment type="pathway">
    <text evidence="4 15">Carbohydrate degradation; glycolysis; D-glyceraldehyde 3-phosphate and glycerone phosphate from D-glucose: step 3/4.</text>
</comment>
<keyword evidence="8 15" id="KW-0479">Metal-binding</keyword>
<evidence type="ECO:0000313" key="17">
    <source>
        <dbReference type="EMBL" id="MBC2575494.1"/>
    </source>
</evidence>
<comment type="catalytic activity">
    <reaction evidence="14 15">
        <text>beta-D-fructose 6-phosphate + ATP = beta-D-fructose 1,6-bisphosphate + ADP + H(+)</text>
        <dbReference type="Rhea" id="RHEA:16109"/>
        <dbReference type="ChEBI" id="CHEBI:15378"/>
        <dbReference type="ChEBI" id="CHEBI:30616"/>
        <dbReference type="ChEBI" id="CHEBI:32966"/>
        <dbReference type="ChEBI" id="CHEBI:57634"/>
        <dbReference type="ChEBI" id="CHEBI:456216"/>
        <dbReference type="EC" id="2.7.1.11"/>
    </reaction>
</comment>
<evidence type="ECO:0000256" key="5">
    <source>
        <dbReference type="ARBA" id="ARBA00022490"/>
    </source>
</evidence>
<feature type="binding site" description="in other chain" evidence="15">
    <location>
        <begin position="254"/>
        <end position="257"/>
    </location>
    <ligand>
        <name>substrate</name>
        <note>ligand shared between dimeric partners</note>
    </ligand>
</feature>
<feature type="binding site" description="in other chain" evidence="15">
    <location>
        <position position="154"/>
    </location>
    <ligand>
        <name>ADP</name>
        <dbReference type="ChEBI" id="CHEBI:456216"/>
        <note>allosteric activator; ligand shared between dimeric partners</note>
    </ligand>
</feature>
<dbReference type="InterPro" id="IPR035966">
    <property type="entry name" value="PKF_sf"/>
</dbReference>
<dbReference type="NCBIfam" id="TIGR02482">
    <property type="entry name" value="PFKA_ATP"/>
    <property type="match status" value="1"/>
</dbReference>
<dbReference type="InterPro" id="IPR012828">
    <property type="entry name" value="PFKA_ATP_prok"/>
</dbReference>
<evidence type="ECO:0000256" key="15">
    <source>
        <dbReference type="HAMAP-Rule" id="MF_00339"/>
    </source>
</evidence>
<comment type="cofactor">
    <cofactor evidence="1 15">
        <name>Mg(2+)</name>
        <dbReference type="ChEBI" id="CHEBI:18420"/>
    </cofactor>
</comment>
<evidence type="ECO:0000256" key="4">
    <source>
        <dbReference type="ARBA" id="ARBA00004679"/>
    </source>
</evidence>
<evidence type="ECO:0000256" key="6">
    <source>
        <dbReference type="ARBA" id="ARBA00022533"/>
    </source>
</evidence>
<dbReference type="NCBIfam" id="NF002872">
    <property type="entry name" value="PRK03202.1"/>
    <property type="match status" value="1"/>
</dbReference>
<protein>
    <recommendedName>
        <fullName evidence="15">ATP-dependent 6-phosphofructokinase</fullName>
        <shortName evidence="15">ATP-PFK</shortName>
        <shortName evidence="15">Phosphofructokinase</shortName>
        <ecNumber evidence="15">2.7.1.11</ecNumber>
    </recommendedName>
    <alternativeName>
        <fullName evidence="15">Phosphohexokinase</fullName>
    </alternativeName>
</protein>
<evidence type="ECO:0000256" key="3">
    <source>
        <dbReference type="ARBA" id="ARBA00004496"/>
    </source>
</evidence>
<feature type="domain" description="Phosphofructokinase" evidence="16">
    <location>
        <begin position="4"/>
        <end position="280"/>
    </location>
</feature>
<dbReference type="InterPro" id="IPR015912">
    <property type="entry name" value="Phosphofructokinase_CS"/>
</dbReference>
<evidence type="ECO:0000256" key="12">
    <source>
        <dbReference type="ARBA" id="ARBA00022842"/>
    </source>
</evidence>
<comment type="activity regulation">
    <text evidence="15">Allosterically activated by ADP and other diphosphonucleosides, and allosterically inhibited by phosphoenolpyruvate.</text>
</comment>
<feature type="binding site" evidence="15">
    <location>
        <begin position="72"/>
        <end position="73"/>
    </location>
    <ligand>
        <name>ATP</name>
        <dbReference type="ChEBI" id="CHEBI:30616"/>
    </ligand>
</feature>
<dbReference type="HAMAP" id="MF_00339">
    <property type="entry name" value="Phosphofructokinase_I_B1"/>
    <property type="match status" value="1"/>
</dbReference>
<comment type="subcellular location">
    <subcellularLocation>
        <location evidence="3 15">Cytoplasm</location>
    </subcellularLocation>
</comment>
<comment type="similarity">
    <text evidence="15">Belongs to the phosphofructokinase type A (PFKA) family. ATP-dependent PFK group I subfamily. Prokaryotic clade 'B1' sub-subfamily.</text>
</comment>
<evidence type="ECO:0000256" key="8">
    <source>
        <dbReference type="ARBA" id="ARBA00022723"/>
    </source>
</evidence>
<feature type="binding site" description="in other chain" evidence="15">
    <location>
        <begin position="185"/>
        <end position="187"/>
    </location>
    <ligand>
        <name>ADP</name>
        <dbReference type="ChEBI" id="CHEBI:456216"/>
        <note>allosteric activator; ligand shared between dimeric partners</note>
    </ligand>
</feature>
<dbReference type="PANTHER" id="PTHR13697">
    <property type="entry name" value="PHOSPHOFRUCTOKINASE"/>
    <property type="match status" value="1"/>
</dbReference>
<feature type="binding site" evidence="15">
    <location>
        <position position="103"/>
    </location>
    <ligand>
        <name>Mg(2+)</name>
        <dbReference type="ChEBI" id="CHEBI:18420"/>
        <note>catalytic</note>
    </ligand>
</feature>
<dbReference type="EC" id="2.7.1.11" evidence="15"/>
<evidence type="ECO:0000256" key="2">
    <source>
        <dbReference type="ARBA" id="ARBA00002659"/>
    </source>
</evidence>
<accession>A0ABR6TJC8</accession>
<dbReference type="PROSITE" id="PS00433">
    <property type="entry name" value="PHOSPHOFRUCTOKINASE"/>
    <property type="match status" value="1"/>
</dbReference>
<evidence type="ECO:0000256" key="11">
    <source>
        <dbReference type="ARBA" id="ARBA00022840"/>
    </source>
</evidence>
<feature type="binding site" description="in other chain" evidence="15">
    <location>
        <position position="211"/>
    </location>
    <ligand>
        <name>ADP</name>
        <dbReference type="ChEBI" id="CHEBI:456216"/>
        <note>allosteric activator; ligand shared between dimeric partners</note>
    </ligand>
</feature>
<organism evidence="17 18">
    <name type="scientific">Peptostreptococcus canis</name>
    <dbReference type="NCBI Taxonomy" id="1159213"/>
    <lineage>
        <taxon>Bacteria</taxon>
        <taxon>Bacillati</taxon>
        <taxon>Bacillota</taxon>
        <taxon>Clostridia</taxon>
        <taxon>Peptostreptococcales</taxon>
        <taxon>Peptostreptococcaceae</taxon>
        <taxon>Peptostreptococcus</taxon>
    </lineage>
</organism>
<evidence type="ECO:0000256" key="14">
    <source>
        <dbReference type="ARBA" id="ARBA00048070"/>
    </source>
</evidence>
<keyword evidence="9 15" id="KW-0547">Nucleotide-binding</keyword>
<name>A0ABR6TJC8_9FIRM</name>
<dbReference type="EMBL" id="JABGBW010000001">
    <property type="protein sequence ID" value="MBC2575494.1"/>
    <property type="molecule type" value="Genomic_DNA"/>
</dbReference>
<dbReference type="PRINTS" id="PR00476">
    <property type="entry name" value="PHFRCTKINASE"/>
</dbReference>
<comment type="caution">
    <text evidence="17">The sequence shown here is derived from an EMBL/GenBank/DDBJ whole genome shotgun (WGS) entry which is preliminary data.</text>
</comment>
<evidence type="ECO:0000256" key="1">
    <source>
        <dbReference type="ARBA" id="ARBA00001946"/>
    </source>
</evidence>
<evidence type="ECO:0000256" key="13">
    <source>
        <dbReference type="ARBA" id="ARBA00023152"/>
    </source>
</evidence>
<keyword evidence="5 15" id="KW-0963">Cytoplasm</keyword>
<keyword evidence="11 15" id="KW-0067">ATP-binding</keyword>
<feature type="binding site" evidence="15">
    <location>
        <position position="11"/>
    </location>
    <ligand>
        <name>ATP</name>
        <dbReference type="ChEBI" id="CHEBI:30616"/>
    </ligand>
</feature>
<feature type="binding site" evidence="15">
    <location>
        <begin position="102"/>
        <end position="105"/>
    </location>
    <ligand>
        <name>ATP</name>
        <dbReference type="ChEBI" id="CHEBI:30616"/>
    </ligand>
</feature>
<feature type="binding site" evidence="15">
    <location>
        <begin position="21"/>
        <end position="25"/>
    </location>
    <ligand>
        <name>ADP</name>
        <dbReference type="ChEBI" id="CHEBI:456216"/>
        <note>allosteric activator; ligand shared between dimeric partners</note>
    </ligand>
</feature>
<feature type="binding site" description="in other chain" evidence="15">
    <location>
        <begin position="125"/>
        <end position="127"/>
    </location>
    <ligand>
        <name>substrate</name>
        <note>ligand shared between dimeric partners</note>
    </ligand>
</feature>
<dbReference type="PANTHER" id="PTHR13697:SF4">
    <property type="entry name" value="ATP-DEPENDENT 6-PHOSPHOFRUCTOKINASE"/>
    <property type="match status" value="1"/>
</dbReference>
<dbReference type="PIRSF" id="PIRSF000532">
    <property type="entry name" value="ATP_PFK_prok"/>
    <property type="match status" value="1"/>
</dbReference>
<keyword evidence="6 15" id="KW-0021">Allosteric enzyme</keyword>
<dbReference type="SUPFAM" id="SSF53784">
    <property type="entry name" value="Phosphofructokinase"/>
    <property type="match status" value="1"/>
</dbReference>
<keyword evidence="12 15" id="KW-0460">Magnesium</keyword>
<feature type="binding site" description="in other chain" evidence="15">
    <location>
        <begin position="213"/>
        <end position="215"/>
    </location>
    <ligand>
        <name>ADP</name>
        <dbReference type="ChEBI" id="CHEBI:456216"/>
        <note>allosteric activator; ligand shared between dimeric partners</note>
    </ligand>
</feature>
<evidence type="ECO:0000313" key="18">
    <source>
        <dbReference type="Proteomes" id="UP000713904"/>
    </source>
</evidence>
<dbReference type="RefSeq" id="WP_185623518.1">
    <property type="nucleotide sequence ID" value="NZ_JABGBW010000001.1"/>
</dbReference>
<keyword evidence="10 15" id="KW-0418">Kinase</keyword>
<dbReference type="GO" id="GO:0003872">
    <property type="term" value="F:6-phosphofructokinase activity"/>
    <property type="evidence" value="ECO:0007669"/>
    <property type="project" value="UniProtKB-EC"/>
</dbReference>
<comment type="function">
    <text evidence="2 15">Catalyzes the phosphorylation of D-fructose 6-phosphate to fructose 1,6-bisphosphate by ATP, the first committing step of glycolysis.</text>
</comment>
<dbReference type="Proteomes" id="UP000713904">
    <property type="component" value="Unassembled WGS sequence"/>
</dbReference>
<feature type="binding site" description="in other chain" evidence="15">
    <location>
        <begin position="169"/>
        <end position="171"/>
    </location>
    <ligand>
        <name>substrate</name>
        <note>ligand shared between dimeric partners</note>
    </ligand>
</feature>
<keyword evidence="13 15" id="KW-0324">Glycolysis</keyword>
<comment type="caution">
    <text evidence="15">Lacks conserved residue(s) required for the propagation of feature annotation.</text>
</comment>
<comment type="subunit">
    <text evidence="15">Homotetramer.</text>
</comment>
<feature type="binding site" description="in other chain" evidence="15">
    <location>
        <position position="222"/>
    </location>
    <ligand>
        <name>substrate</name>
        <note>ligand shared between dimeric partners</note>
    </ligand>
</feature>
<dbReference type="InterPro" id="IPR022953">
    <property type="entry name" value="ATP_PFK"/>
</dbReference>
<dbReference type="InterPro" id="IPR012003">
    <property type="entry name" value="ATP_PFK_prok-type"/>
</dbReference>
<reference evidence="17 18" key="1">
    <citation type="submission" date="2020-05" db="EMBL/GenBank/DDBJ databases">
        <title>Draft genome of xy-202 and genomic insight in genome of the genus Peptostreptococcus.</title>
        <authorList>
            <person name="Zhang Z."/>
        </authorList>
    </citation>
    <scope>NUCLEOTIDE SEQUENCE [LARGE SCALE GENOMIC DNA]</scope>
    <source>
        <strain evidence="17 18">DSM 27025</strain>
    </source>
</reference>